<organism evidence="1 2">
    <name type="scientific">Paramecium pentaurelia</name>
    <dbReference type="NCBI Taxonomy" id="43138"/>
    <lineage>
        <taxon>Eukaryota</taxon>
        <taxon>Sar</taxon>
        <taxon>Alveolata</taxon>
        <taxon>Ciliophora</taxon>
        <taxon>Intramacronucleata</taxon>
        <taxon>Oligohymenophorea</taxon>
        <taxon>Peniculida</taxon>
        <taxon>Parameciidae</taxon>
        <taxon>Paramecium</taxon>
    </lineage>
</organism>
<evidence type="ECO:0000313" key="2">
    <source>
        <dbReference type="Proteomes" id="UP000689195"/>
    </source>
</evidence>
<accession>A0A8S1YG58</accession>
<gene>
    <name evidence="1" type="ORF">PPENT_87.1.T1690043</name>
</gene>
<protein>
    <submittedName>
        <fullName evidence="1">Uncharacterized protein</fullName>
    </submittedName>
</protein>
<name>A0A8S1YG58_9CILI</name>
<reference evidence="1" key="1">
    <citation type="submission" date="2021-01" db="EMBL/GenBank/DDBJ databases">
        <authorList>
            <consortium name="Genoscope - CEA"/>
            <person name="William W."/>
        </authorList>
    </citation>
    <scope>NUCLEOTIDE SEQUENCE</scope>
</reference>
<evidence type="ECO:0000313" key="1">
    <source>
        <dbReference type="EMBL" id="CAD8212581.1"/>
    </source>
</evidence>
<dbReference type="EMBL" id="CAJJDO010000169">
    <property type="protein sequence ID" value="CAD8212581.1"/>
    <property type="molecule type" value="Genomic_DNA"/>
</dbReference>
<keyword evidence="2" id="KW-1185">Reference proteome</keyword>
<dbReference type="Proteomes" id="UP000689195">
    <property type="component" value="Unassembled WGS sequence"/>
</dbReference>
<sequence>MEQSTKQIIINNVFGFKLLNYFENTKDIFQTLGQDYYMRLILDLGSNFIEANIDNYIKPQILILINELI</sequence>
<proteinExistence type="predicted"/>
<dbReference type="AlphaFoldDB" id="A0A8S1YG58"/>
<comment type="caution">
    <text evidence="1">The sequence shown here is derived from an EMBL/GenBank/DDBJ whole genome shotgun (WGS) entry which is preliminary data.</text>
</comment>